<evidence type="ECO:0000313" key="3">
    <source>
        <dbReference type="EMBL" id="ABA97279.2"/>
    </source>
</evidence>
<dbReference type="EMBL" id="DP000011">
    <property type="protein sequence ID" value="ABA97279.2"/>
    <property type="molecule type" value="Genomic_DNA"/>
</dbReference>
<reference evidence="3" key="1">
    <citation type="journal article" date="2005" name="BMC Biol.">
        <title>The sequence of rice chromosomes 11 and 12, rich in disease resistance genes and recent gene duplications.</title>
        <authorList>
            <consortium name="The rice chromosomes 11 and 12 sequencing consortia"/>
        </authorList>
    </citation>
    <scope>NUCLEOTIDE SEQUENCE [LARGE SCALE GENOMIC DNA]</scope>
</reference>
<name>Q2QUX7_ORYSJ</name>
<feature type="compositionally biased region" description="Polar residues" evidence="1">
    <location>
        <begin position="68"/>
        <end position="81"/>
    </location>
</feature>
<feature type="domain" description="Retrovirus-related Pol polyprotein from transposon TNT 1-94-like beta-barrel" evidence="2">
    <location>
        <begin position="164"/>
        <end position="241"/>
    </location>
</feature>
<dbReference type="AlphaFoldDB" id="Q2QUX7"/>
<proteinExistence type="predicted"/>
<accession>Q2QUX7</accession>
<evidence type="ECO:0000259" key="2">
    <source>
        <dbReference type="Pfam" id="PF22936"/>
    </source>
</evidence>
<dbReference type="PANTHER" id="PTHR47481:SF31">
    <property type="entry name" value="OS01G0873500 PROTEIN"/>
    <property type="match status" value="1"/>
</dbReference>
<feature type="region of interest" description="Disordered" evidence="1">
    <location>
        <begin position="68"/>
        <end position="119"/>
    </location>
</feature>
<gene>
    <name evidence="3" type="ordered locus">LOC_Os12g14750</name>
</gene>
<reference evidence="3" key="2">
    <citation type="submission" date="2005-04" db="EMBL/GenBank/DDBJ databases">
        <authorList>
            <person name="Buell C.R."/>
            <person name="Wing R.A."/>
            <person name="McCombie W.A."/>
            <person name="Ouyang S."/>
        </authorList>
    </citation>
    <scope>NUCLEOTIDE SEQUENCE</scope>
</reference>
<sequence length="297" mass="33043">MTTPEYFAKMKALGNEMSMVGGRPLDEELIQYIITGLGEGYSKVVSAVCARSEPLTARQALYRGTQETSVNLANHGNNYNTGGRGDGNNGGHGSPRGRGRGNGGSGRGHGRAPRGADKRPTCQVCFKRGYMATDCWYRYDEDYVPDPKYIAAAATSSYGVDANWYIDTGATDHIIGELDKLTVKEKYNGGERIHTASGTGMDISHIGHTTVHTPNRNIHLKKVLYVPQTKKSLISVHRLVDDNSAFLELHRNYFFLKYQITRRTLLKGRSWRRLYPLPTVLYEASLQRRQVVVRSVA</sequence>
<dbReference type="InterPro" id="IPR054722">
    <property type="entry name" value="PolX-like_BBD"/>
</dbReference>
<reference evidence="3" key="3">
    <citation type="submission" date="2006-01" db="EMBL/GenBank/DDBJ databases">
        <authorList>
            <person name="Buell R."/>
        </authorList>
    </citation>
    <scope>NUCLEOTIDE SEQUENCE</scope>
</reference>
<dbReference type="Pfam" id="PF22936">
    <property type="entry name" value="Pol_BBD"/>
    <property type="match status" value="1"/>
</dbReference>
<feature type="compositionally biased region" description="Gly residues" evidence="1">
    <location>
        <begin position="82"/>
        <end position="107"/>
    </location>
</feature>
<evidence type="ECO:0000256" key="1">
    <source>
        <dbReference type="SAM" id="MobiDB-lite"/>
    </source>
</evidence>
<organism evidence="3">
    <name type="scientific">Oryza sativa subsp. japonica</name>
    <name type="common">Rice</name>
    <dbReference type="NCBI Taxonomy" id="39947"/>
    <lineage>
        <taxon>Eukaryota</taxon>
        <taxon>Viridiplantae</taxon>
        <taxon>Streptophyta</taxon>
        <taxon>Embryophyta</taxon>
        <taxon>Tracheophyta</taxon>
        <taxon>Spermatophyta</taxon>
        <taxon>Magnoliopsida</taxon>
        <taxon>Liliopsida</taxon>
        <taxon>Poales</taxon>
        <taxon>Poaceae</taxon>
        <taxon>BOP clade</taxon>
        <taxon>Oryzoideae</taxon>
        <taxon>Oryzeae</taxon>
        <taxon>Oryzinae</taxon>
        <taxon>Oryza</taxon>
        <taxon>Oryza sativa</taxon>
    </lineage>
</organism>
<protein>
    <submittedName>
        <fullName evidence="3">Retrotransposon protein, putative, Ty1-copia subclass</fullName>
    </submittedName>
</protein>
<dbReference type="PANTHER" id="PTHR47481">
    <property type="match status" value="1"/>
</dbReference>